<dbReference type="GO" id="GO:0003677">
    <property type="term" value="F:DNA binding"/>
    <property type="evidence" value="ECO:0007669"/>
    <property type="project" value="UniProtKB-KW"/>
</dbReference>
<dbReference type="KEGG" id="tli:Tlie_1033"/>
<keyword evidence="17" id="KW-1185">Reference proteome</keyword>
<feature type="active site" evidence="14">
    <location>
        <position position="8"/>
    </location>
</feature>
<feature type="binding site" evidence="14">
    <location>
        <position position="141"/>
    </location>
    <ligand>
        <name>Mg(2+)</name>
        <dbReference type="ChEBI" id="CHEBI:18420"/>
        <label>1</label>
    </ligand>
</feature>
<name>G7VA66_THELD</name>
<dbReference type="Proteomes" id="UP000005868">
    <property type="component" value="Chromosome"/>
</dbReference>
<dbReference type="Pfam" id="PF02075">
    <property type="entry name" value="RuvC"/>
    <property type="match status" value="1"/>
</dbReference>
<gene>
    <name evidence="14" type="primary">ruvC</name>
    <name evidence="16" type="ordered locus">Tlie_1033</name>
</gene>
<keyword evidence="10 14" id="KW-0233">DNA recombination</keyword>
<keyword evidence="9 14" id="KW-0238">DNA-binding</keyword>
<comment type="subcellular location">
    <subcellularLocation>
        <location evidence="14">Cytoplasm</location>
    </subcellularLocation>
</comment>
<dbReference type="CDD" id="cd16962">
    <property type="entry name" value="RuvC"/>
    <property type="match status" value="1"/>
</dbReference>
<proteinExistence type="inferred from homology"/>
<comment type="function">
    <text evidence="14">The RuvA-RuvB-RuvC complex processes Holliday junction (HJ) DNA during genetic recombination and DNA repair. Endonuclease that resolves HJ intermediates. Cleaves cruciform DNA by making single-stranded nicks across the HJ at symmetrical positions within the homologous arms, yielding a 5'-phosphate and a 3'-hydroxyl group; requires a central core of homology in the junction. The consensus cleavage sequence is 5'-(A/T)TT(C/G)-3'. Cleavage occurs on the 3'-side of the TT dinucleotide at the point of strand exchange. HJ branch migration catalyzed by RuvA-RuvB allows RuvC to scan DNA until it finds its consensus sequence, where it cleaves and resolves the cruciform DNA.</text>
</comment>
<keyword evidence="5 14" id="KW-0255">Endonuclease</keyword>
<comment type="catalytic activity">
    <reaction evidence="12 14">
        <text>Endonucleolytic cleavage at a junction such as a reciprocal single-stranded crossover between two homologous DNA duplexes (Holliday junction).</text>
        <dbReference type="EC" id="3.1.21.10"/>
    </reaction>
</comment>
<feature type="binding site" evidence="14">
    <location>
        <position position="68"/>
    </location>
    <ligand>
        <name>Mg(2+)</name>
        <dbReference type="ChEBI" id="CHEBI:18420"/>
        <label>2</label>
    </ligand>
</feature>
<evidence type="ECO:0000256" key="1">
    <source>
        <dbReference type="ARBA" id="ARBA00009518"/>
    </source>
</evidence>
<evidence type="ECO:0000256" key="13">
    <source>
        <dbReference type="ARBA" id="ARBA00065075"/>
    </source>
</evidence>
<dbReference type="InterPro" id="IPR012337">
    <property type="entry name" value="RNaseH-like_sf"/>
</dbReference>
<protein>
    <recommendedName>
        <fullName evidence="14 15">Crossover junction endodeoxyribonuclease RuvC</fullName>
        <ecNumber evidence="14 15">3.1.21.10</ecNumber>
    </recommendedName>
    <alternativeName>
        <fullName evidence="14">Holliday junction nuclease RuvC</fullName>
    </alternativeName>
    <alternativeName>
        <fullName evidence="14">Holliday junction resolvase RuvC</fullName>
    </alternativeName>
</protein>
<dbReference type="GO" id="GO:0005737">
    <property type="term" value="C:cytoplasm"/>
    <property type="evidence" value="ECO:0007669"/>
    <property type="project" value="UniProtKB-SubCell"/>
</dbReference>
<evidence type="ECO:0000256" key="6">
    <source>
        <dbReference type="ARBA" id="ARBA00022763"/>
    </source>
</evidence>
<dbReference type="NCBIfam" id="NF000711">
    <property type="entry name" value="PRK00039.2-1"/>
    <property type="match status" value="1"/>
</dbReference>
<dbReference type="HAMAP" id="MF_00034">
    <property type="entry name" value="RuvC"/>
    <property type="match status" value="1"/>
</dbReference>
<dbReference type="GO" id="GO:0006310">
    <property type="term" value="P:DNA recombination"/>
    <property type="evidence" value="ECO:0007669"/>
    <property type="project" value="UniProtKB-UniRule"/>
</dbReference>
<dbReference type="GO" id="GO:0008821">
    <property type="term" value="F:crossover junction DNA endonuclease activity"/>
    <property type="evidence" value="ECO:0007669"/>
    <property type="project" value="UniProtKB-UniRule"/>
</dbReference>
<keyword evidence="3 14" id="KW-0540">Nuclease</keyword>
<dbReference type="GO" id="GO:0006281">
    <property type="term" value="P:DNA repair"/>
    <property type="evidence" value="ECO:0007669"/>
    <property type="project" value="UniProtKB-UniRule"/>
</dbReference>
<evidence type="ECO:0000256" key="9">
    <source>
        <dbReference type="ARBA" id="ARBA00023125"/>
    </source>
</evidence>
<evidence type="ECO:0000256" key="3">
    <source>
        <dbReference type="ARBA" id="ARBA00022722"/>
    </source>
</evidence>
<dbReference type="GO" id="GO:0000287">
    <property type="term" value="F:magnesium ion binding"/>
    <property type="evidence" value="ECO:0007669"/>
    <property type="project" value="UniProtKB-UniRule"/>
</dbReference>
<dbReference type="EMBL" id="CP003096">
    <property type="protein sequence ID" value="AER66766.1"/>
    <property type="molecule type" value="Genomic_DNA"/>
</dbReference>
<evidence type="ECO:0000256" key="12">
    <source>
        <dbReference type="ARBA" id="ARBA00029354"/>
    </source>
</evidence>
<dbReference type="eggNOG" id="COG0817">
    <property type="taxonomic scope" value="Bacteria"/>
</dbReference>
<dbReference type="STRING" id="580340.Tlie_1033"/>
<dbReference type="PRINTS" id="PR00696">
    <property type="entry name" value="RSOLVASERUVC"/>
</dbReference>
<feature type="binding site" evidence="14">
    <location>
        <position position="8"/>
    </location>
    <ligand>
        <name>Mg(2+)</name>
        <dbReference type="ChEBI" id="CHEBI:18420"/>
        <label>1</label>
    </ligand>
</feature>
<keyword evidence="2 14" id="KW-0963">Cytoplasm</keyword>
<dbReference type="NCBIfam" id="TIGR00228">
    <property type="entry name" value="ruvC"/>
    <property type="match status" value="1"/>
</dbReference>
<evidence type="ECO:0000256" key="11">
    <source>
        <dbReference type="ARBA" id="ARBA00023204"/>
    </source>
</evidence>
<comment type="cofactor">
    <cofactor evidence="14">
        <name>Mg(2+)</name>
        <dbReference type="ChEBI" id="CHEBI:18420"/>
    </cofactor>
    <text evidence="14">Binds 2 Mg(2+) ion per subunit.</text>
</comment>
<evidence type="ECO:0000256" key="5">
    <source>
        <dbReference type="ARBA" id="ARBA00022759"/>
    </source>
</evidence>
<evidence type="ECO:0000256" key="8">
    <source>
        <dbReference type="ARBA" id="ARBA00022842"/>
    </source>
</evidence>
<keyword evidence="11 14" id="KW-0234">DNA repair</keyword>
<dbReference type="HOGENOM" id="CLU_091257_3_1_0"/>
<sequence>MSLCLGLDPGIGRLGYAFVSKEGDTFKAVNFGCIETSPKKNLTERLLDVHITLGKMIEENKPDLLAVEKLFFGRNTTTAEVVYQVRGIILLNAGLQKIGVVEPKPTQIKMAICGHGRATKRQVQLMVQRTLGLAKPPTPDDVADALATAIAGLLLHEFAQKTGGPIDAPLS</sequence>
<dbReference type="PANTHER" id="PTHR30194:SF3">
    <property type="entry name" value="CROSSOVER JUNCTION ENDODEOXYRIBONUCLEASE RUVC"/>
    <property type="match status" value="1"/>
</dbReference>
<dbReference type="FunFam" id="3.30.420.10:FF:000002">
    <property type="entry name" value="Crossover junction endodeoxyribonuclease RuvC"/>
    <property type="match status" value="1"/>
</dbReference>
<dbReference type="GO" id="GO:0048476">
    <property type="term" value="C:Holliday junction resolvase complex"/>
    <property type="evidence" value="ECO:0007669"/>
    <property type="project" value="UniProtKB-UniRule"/>
</dbReference>
<dbReference type="EC" id="3.1.21.10" evidence="14 15"/>
<dbReference type="AlphaFoldDB" id="G7VA66"/>
<reference evidence="17" key="1">
    <citation type="submission" date="2011-10" db="EMBL/GenBank/DDBJ databases">
        <title>The complete genome of chromosome of Thermovirga lienii DSM 17291.</title>
        <authorList>
            <consortium name="US DOE Joint Genome Institute (JGI-PGF)"/>
            <person name="Lucas S."/>
            <person name="Copeland A."/>
            <person name="Lapidus A."/>
            <person name="Glavina del Rio T."/>
            <person name="Dalin E."/>
            <person name="Tice H."/>
            <person name="Bruce D."/>
            <person name="Goodwin L."/>
            <person name="Pitluck S."/>
            <person name="Peters L."/>
            <person name="Mikhailova N."/>
            <person name="Saunders E."/>
            <person name="Kyrpides N."/>
            <person name="Mavromatis K."/>
            <person name="Ivanova N."/>
            <person name="Last F.I."/>
            <person name="Brettin T."/>
            <person name="Detter J.C."/>
            <person name="Han C."/>
            <person name="Larimer F."/>
            <person name="Land M."/>
            <person name="Hauser L."/>
            <person name="Markowitz V."/>
            <person name="Cheng J.-F."/>
            <person name="Hugenholtz P."/>
            <person name="Woyke T."/>
            <person name="Wu D."/>
            <person name="Spring S."/>
            <person name="Schroeder M."/>
            <person name="Brambilla E.-M."/>
            <person name="Klenk H.-P."/>
            <person name="Eisen J.A."/>
        </authorList>
    </citation>
    <scope>NUCLEOTIDE SEQUENCE [LARGE SCALE GENOMIC DNA]</scope>
    <source>
        <strain evidence="17">ATCC BAA-1197 / DSM 17291 / Cas60314</strain>
    </source>
</reference>
<dbReference type="InterPro" id="IPR002176">
    <property type="entry name" value="X-over_junc_endoDNase_RuvC"/>
</dbReference>
<evidence type="ECO:0000256" key="10">
    <source>
        <dbReference type="ARBA" id="ARBA00023172"/>
    </source>
</evidence>
<dbReference type="InterPro" id="IPR036397">
    <property type="entry name" value="RNaseH_sf"/>
</dbReference>
<dbReference type="OrthoDB" id="9805499at2"/>
<evidence type="ECO:0000313" key="16">
    <source>
        <dbReference type="EMBL" id="AER66766.1"/>
    </source>
</evidence>
<keyword evidence="7 14" id="KW-0378">Hydrolase</keyword>
<comment type="similarity">
    <text evidence="1 14">Belongs to the RuvC family.</text>
</comment>
<keyword evidence="4 14" id="KW-0479">Metal-binding</keyword>
<dbReference type="SUPFAM" id="SSF53098">
    <property type="entry name" value="Ribonuclease H-like"/>
    <property type="match status" value="1"/>
</dbReference>
<accession>G7VA66</accession>
<evidence type="ECO:0000313" key="17">
    <source>
        <dbReference type="Proteomes" id="UP000005868"/>
    </source>
</evidence>
<evidence type="ECO:0000256" key="15">
    <source>
        <dbReference type="NCBIfam" id="TIGR00228"/>
    </source>
</evidence>
<comment type="subunit">
    <text evidence="13 14">Homodimer which binds Holliday junction (HJ) DNA. The HJ becomes 2-fold symmetrical on binding to RuvC with unstacked arms; it has a different conformation from HJ DNA in complex with RuvA. In the full resolvosome a probable DNA-RuvA(4)-RuvB(12)-RuvC(2) complex forms which resolves the HJ.</text>
</comment>
<evidence type="ECO:0000256" key="2">
    <source>
        <dbReference type="ARBA" id="ARBA00022490"/>
    </source>
</evidence>
<dbReference type="Gene3D" id="3.30.420.10">
    <property type="entry name" value="Ribonuclease H-like superfamily/Ribonuclease H"/>
    <property type="match status" value="1"/>
</dbReference>
<dbReference type="PANTHER" id="PTHR30194">
    <property type="entry name" value="CROSSOVER JUNCTION ENDODEOXYRIBONUCLEASE RUVC"/>
    <property type="match status" value="1"/>
</dbReference>
<keyword evidence="6 14" id="KW-0227">DNA damage</keyword>
<keyword evidence="8 14" id="KW-0460">Magnesium</keyword>
<reference evidence="16 17" key="2">
    <citation type="journal article" date="2012" name="Stand. Genomic Sci.">
        <title>Genome sequence of the moderately thermophilic, amino-acid-degrading and sulfur-reducing bacterium Thermovirga lienii type strain (Cas60314(T)).</title>
        <authorList>
            <person name="Goker M."/>
            <person name="Saunders E."/>
            <person name="Lapidus A."/>
            <person name="Nolan M."/>
            <person name="Lucas S."/>
            <person name="Hammon N."/>
            <person name="Deshpande S."/>
            <person name="Cheng J.F."/>
            <person name="Han C."/>
            <person name="Tapia R."/>
            <person name="Goodwin L.A."/>
            <person name="Pitluck S."/>
            <person name="Liolios K."/>
            <person name="Mavromatis K."/>
            <person name="Pagani I."/>
            <person name="Ivanova N."/>
            <person name="Mikhailova N."/>
            <person name="Pati A."/>
            <person name="Chen A."/>
            <person name="Palaniappan K."/>
            <person name="Land M."/>
            <person name="Chang Y.J."/>
            <person name="Jeffries C.D."/>
            <person name="Brambilla E.M."/>
            <person name="Rohde M."/>
            <person name="Spring S."/>
            <person name="Detter J.C."/>
            <person name="Woyke T."/>
            <person name="Bristow J."/>
            <person name="Eisen J.A."/>
            <person name="Markowitz V."/>
            <person name="Hugenholtz P."/>
            <person name="Kyrpides N.C."/>
            <person name="Klenk H.P."/>
        </authorList>
    </citation>
    <scope>NUCLEOTIDE SEQUENCE [LARGE SCALE GENOMIC DNA]</scope>
    <source>
        <strain evidence="17">ATCC BAA-1197 / DSM 17291 / Cas60314</strain>
    </source>
</reference>
<organism evidence="16 17">
    <name type="scientific">Thermovirga lienii (strain ATCC BAA-1197 / DSM 17291 / Cas60314)</name>
    <dbReference type="NCBI Taxonomy" id="580340"/>
    <lineage>
        <taxon>Bacteria</taxon>
        <taxon>Thermotogati</taxon>
        <taxon>Synergistota</taxon>
        <taxon>Synergistia</taxon>
        <taxon>Synergistales</taxon>
        <taxon>Thermovirgaceae</taxon>
        <taxon>Thermovirga</taxon>
    </lineage>
</organism>
<feature type="active site" evidence="14">
    <location>
        <position position="141"/>
    </location>
</feature>
<feature type="active site" evidence="14">
    <location>
        <position position="68"/>
    </location>
</feature>
<evidence type="ECO:0000256" key="4">
    <source>
        <dbReference type="ARBA" id="ARBA00022723"/>
    </source>
</evidence>
<evidence type="ECO:0000256" key="14">
    <source>
        <dbReference type="HAMAP-Rule" id="MF_00034"/>
    </source>
</evidence>
<evidence type="ECO:0000256" key="7">
    <source>
        <dbReference type="ARBA" id="ARBA00022801"/>
    </source>
</evidence>